<comment type="catalytic activity">
    <reaction evidence="3">
        <text>an (S)-2-haloacid + H2O = a (2R)-2-hydroxycarboxylate + a halide anion + H(+)</text>
        <dbReference type="Rhea" id="RHEA:11192"/>
        <dbReference type="ChEBI" id="CHEBI:15377"/>
        <dbReference type="ChEBI" id="CHEBI:15378"/>
        <dbReference type="ChEBI" id="CHEBI:16042"/>
        <dbReference type="ChEBI" id="CHEBI:58314"/>
        <dbReference type="ChEBI" id="CHEBI:137405"/>
        <dbReference type="EC" id="3.8.1.2"/>
    </reaction>
</comment>
<accession>A0A6M4ME90</accession>
<reference evidence="5" key="1">
    <citation type="submission" date="2014-12" db="EMBL/GenBank/DDBJ databases">
        <title>Complete genome sequence of a multi-drug resistant Klebsiella pneumoniae.</title>
        <authorList>
            <person name="Hua X."/>
            <person name="Chen Q."/>
            <person name="Li X."/>
            <person name="Feng Y."/>
            <person name="Ruan Z."/>
            <person name="Yu Y."/>
        </authorList>
    </citation>
    <scope>NUCLEOTIDE SEQUENCE [LARGE SCALE GENOMIC DNA]</scope>
    <source>
        <strain evidence="5">5.12</strain>
    </source>
</reference>
<dbReference type="GO" id="GO:0018784">
    <property type="term" value="F:(S)-2-haloacid dehalogenase activity"/>
    <property type="evidence" value="ECO:0007669"/>
    <property type="project" value="UniProtKB-UniRule"/>
</dbReference>
<dbReference type="RefSeq" id="WP_075607370.1">
    <property type="nucleotide sequence ID" value="NZ_CP052766.1"/>
</dbReference>
<dbReference type="InterPro" id="IPR036412">
    <property type="entry name" value="HAD-like_sf"/>
</dbReference>
<name>A0A6M4ME90_9ALTE</name>
<dbReference type="Proteomes" id="UP000219285">
    <property type="component" value="Chromosome"/>
</dbReference>
<dbReference type="AlphaFoldDB" id="A0A6M4ME90"/>
<dbReference type="OrthoDB" id="5865007at2"/>
<comment type="function">
    <text evidence="3">Catalyzes the hydrolytic dehalogenation of small (S)-2-haloalkanoic acids to yield the corresponding (R)-2-hydroxyalkanoic acids.</text>
</comment>
<dbReference type="EMBL" id="CP052766">
    <property type="protein sequence ID" value="QJR81337.1"/>
    <property type="molecule type" value="Genomic_DNA"/>
</dbReference>
<evidence type="ECO:0000313" key="4">
    <source>
        <dbReference type="EMBL" id="QJR81337.1"/>
    </source>
</evidence>
<dbReference type="EC" id="3.8.1.2" evidence="3"/>
<evidence type="ECO:0000313" key="5">
    <source>
        <dbReference type="Proteomes" id="UP000219285"/>
    </source>
</evidence>
<evidence type="ECO:0000256" key="2">
    <source>
        <dbReference type="ARBA" id="ARBA00022801"/>
    </source>
</evidence>
<keyword evidence="2 3" id="KW-0378">Hydrolase</keyword>
<dbReference type="Gene3D" id="3.40.50.1000">
    <property type="entry name" value="HAD superfamily/HAD-like"/>
    <property type="match status" value="1"/>
</dbReference>
<dbReference type="Pfam" id="PF13419">
    <property type="entry name" value="HAD_2"/>
    <property type="match status" value="1"/>
</dbReference>
<dbReference type="InterPro" id="IPR023214">
    <property type="entry name" value="HAD_sf"/>
</dbReference>
<keyword evidence="5" id="KW-1185">Reference proteome</keyword>
<sequence length="228" mass="24655">MPLLTVPSVVYFDVNETMLDMSQVKSAIADALGNNEDLVPVWFSTLLHHSLVDCASGGFHNFTEIGAAALVMVAHSQGIQLSMEEATNKITGPMTSIPPHADVKESLIKLAEKGFVLVALSNSSQHGLEQQLANAGIAPYFNSVMSVEHLRIYKPYPQVYEAALKKMKISAQQGLMVAAHGWDVTGAKAVGMQTAFVERPGKMMYPLGREPDISVKDLNELTATLLAM</sequence>
<dbReference type="Gene3D" id="1.10.150.240">
    <property type="entry name" value="Putative phosphatase, domain 2"/>
    <property type="match status" value="1"/>
</dbReference>
<comment type="similarity">
    <text evidence="1 3">Belongs to the HAD-like hydrolase superfamily. S-2-haloalkanoic acid dehalogenase family.</text>
</comment>
<dbReference type="KEGG" id="apel:CA267_011400"/>
<dbReference type="InterPro" id="IPR041492">
    <property type="entry name" value="HAD_2"/>
</dbReference>
<dbReference type="InterPro" id="IPR006328">
    <property type="entry name" value="2-HAD"/>
</dbReference>
<evidence type="ECO:0000256" key="1">
    <source>
        <dbReference type="ARBA" id="ARBA00008106"/>
    </source>
</evidence>
<dbReference type="PRINTS" id="PR00413">
    <property type="entry name" value="HADHALOGNASE"/>
</dbReference>
<dbReference type="SFLD" id="SFLDG01129">
    <property type="entry name" value="C1.5:_HAD__Beta-PGM__Phosphata"/>
    <property type="match status" value="1"/>
</dbReference>
<dbReference type="SUPFAM" id="SSF56784">
    <property type="entry name" value="HAD-like"/>
    <property type="match status" value="1"/>
</dbReference>
<dbReference type="NCBIfam" id="TIGR01493">
    <property type="entry name" value="HAD-SF-IA-v2"/>
    <property type="match status" value="1"/>
</dbReference>
<dbReference type="SFLD" id="SFLDS00003">
    <property type="entry name" value="Haloacid_Dehalogenase"/>
    <property type="match status" value="1"/>
</dbReference>
<dbReference type="PANTHER" id="PTHR43316:SF3">
    <property type="entry name" value="HALOACID DEHALOGENASE, TYPE II (AFU_ORTHOLOGUE AFUA_2G07750)-RELATED"/>
    <property type="match status" value="1"/>
</dbReference>
<organism evidence="4 5">
    <name type="scientific">Alteromonas pelagimontana</name>
    <dbReference type="NCBI Taxonomy" id="1858656"/>
    <lineage>
        <taxon>Bacteria</taxon>
        <taxon>Pseudomonadati</taxon>
        <taxon>Pseudomonadota</taxon>
        <taxon>Gammaproteobacteria</taxon>
        <taxon>Alteromonadales</taxon>
        <taxon>Alteromonadaceae</taxon>
        <taxon>Alteromonas/Salinimonas group</taxon>
        <taxon>Alteromonas</taxon>
    </lineage>
</organism>
<gene>
    <name evidence="4" type="ORF">CA267_011400</name>
</gene>
<dbReference type="PANTHER" id="PTHR43316">
    <property type="entry name" value="HYDROLASE, HALOACID DELAHOGENASE-RELATED"/>
    <property type="match status" value="1"/>
</dbReference>
<protein>
    <recommendedName>
        <fullName evidence="3">(S)-2-haloacid dehalogenase</fullName>
        <ecNumber evidence="3">3.8.1.2</ecNumber>
    </recommendedName>
    <alternativeName>
        <fullName evidence="3">2-haloalkanoic acid dehalogenase</fullName>
    </alternativeName>
    <alternativeName>
        <fullName evidence="3">Halocarboxylic acid halidohydrolase</fullName>
    </alternativeName>
    <alternativeName>
        <fullName evidence="3">L-2-haloacid dehalogenase</fullName>
    </alternativeName>
</protein>
<reference evidence="4 5" key="2">
    <citation type="submission" date="2020-04" db="EMBL/GenBank/DDBJ databases">
        <title>Complete genome sequence of Alteromonas pelagimontana 5.12T.</title>
        <authorList>
            <person name="Sinha R.K."/>
            <person name="Krishnan K.P."/>
            <person name="Kurian J.P."/>
        </authorList>
    </citation>
    <scope>NUCLEOTIDE SEQUENCE [LARGE SCALE GENOMIC DNA]</scope>
    <source>
        <strain evidence="4 5">5.12</strain>
    </source>
</reference>
<proteinExistence type="inferred from homology"/>
<evidence type="ECO:0000256" key="3">
    <source>
        <dbReference type="RuleBase" id="RU368077"/>
    </source>
</evidence>
<dbReference type="InterPro" id="IPR006439">
    <property type="entry name" value="HAD-SF_hydro_IA"/>
</dbReference>
<dbReference type="CDD" id="cd02588">
    <property type="entry name" value="HAD_L2-DEX"/>
    <property type="match status" value="1"/>
</dbReference>
<dbReference type="InterPro" id="IPR023198">
    <property type="entry name" value="PGP-like_dom2"/>
</dbReference>
<dbReference type="NCBIfam" id="TIGR01428">
    <property type="entry name" value="HAD_type_II"/>
    <property type="match status" value="1"/>
</dbReference>
<dbReference type="InterPro" id="IPR051540">
    <property type="entry name" value="S-2-haloacid_dehalogenase"/>
</dbReference>